<proteinExistence type="predicted"/>
<keyword evidence="1" id="KW-1133">Transmembrane helix</keyword>
<evidence type="ECO:0000256" key="1">
    <source>
        <dbReference type="SAM" id="Phobius"/>
    </source>
</evidence>
<dbReference type="RefSeq" id="WP_184656648.1">
    <property type="nucleotide sequence ID" value="NZ_JACHFQ010000001.1"/>
</dbReference>
<dbReference type="EMBL" id="JACHFQ010000001">
    <property type="protein sequence ID" value="MBB5224906.1"/>
    <property type="molecule type" value="Genomic_DNA"/>
</dbReference>
<keyword evidence="3" id="KW-1185">Reference proteome</keyword>
<reference evidence="2 3" key="1">
    <citation type="submission" date="2020-08" db="EMBL/GenBank/DDBJ databases">
        <title>Genomic Encyclopedia of Type Strains, Phase IV (KMG-IV): sequencing the most valuable type-strain genomes for metagenomic binning, comparative biology and taxonomic classification.</title>
        <authorList>
            <person name="Goeker M."/>
        </authorList>
    </citation>
    <scope>NUCLEOTIDE SEQUENCE [LARGE SCALE GENOMIC DNA]</scope>
    <source>
        <strain evidence="2 3">DSM 103462</strain>
    </source>
</reference>
<dbReference type="AlphaFoldDB" id="A0A7W8G6W1"/>
<dbReference type="Proteomes" id="UP000518887">
    <property type="component" value="Unassembled WGS sequence"/>
</dbReference>
<protein>
    <submittedName>
        <fullName evidence="2">Uncharacterized protein</fullName>
    </submittedName>
</protein>
<accession>A0A7W8G6W1</accession>
<evidence type="ECO:0000313" key="3">
    <source>
        <dbReference type="Proteomes" id="UP000518887"/>
    </source>
</evidence>
<gene>
    <name evidence="2" type="ORF">HNP76_000246</name>
</gene>
<sequence length="353" mass="39965">MKNKKKSNTKLWAILTAVFAFIALIYVVIIHSNILSNSELPLQLIGTIIGMILSAFITVLLLKGQTEVEEENDLGLRVFEKKQEVYFEFIETLEKITQDGRINVPGIEGYVAPKAENEINDELQHLIYQLGKLRMTASVTTANDVTSLLGKIIGTINNKSSIRIADKYSGFAGQIFQLVSILRSDMYNEPNEEQTASDSDKMKDVLQLAGFDIKPSEPDENVLANYLDLLVAEFKETYHAIATHINLNGKESTSFDAAKAFLKPNRAYIQIRTPLNGREIFDFELVNDSKYPTVQNQAGLRSDWSSWHNVKPINFIIKDAAFYEFRDADENGRKKIVKETLHAMEGLEEFFKK</sequence>
<name>A0A7W8G6W1_9SPIR</name>
<comment type="caution">
    <text evidence="2">The sequence shown here is derived from an EMBL/GenBank/DDBJ whole genome shotgun (WGS) entry which is preliminary data.</text>
</comment>
<keyword evidence="1" id="KW-0812">Transmembrane</keyword>
<feature type="transmembrane region" description="Helical" evidence="1">
    <location>
        <begin position="40"/>
        <end position="62"/>
    </location>
</feature>
<feature type="transmembrane region" description="Helical" evidence="1">
    <location>
        <begin position="12"/>
        <end position="34"/>
    </location>
</feature>
<organism evidence="2 3">
    <name type="scientific">Treponema ruminis</name>
    <dbReference type="NCBI Taxonomy" id="744515"/>
    <lineage>
        <taxon>Bacteria</taxon>
        <taxon>Pseudomonadati</taxon>
        <taxon>Spirochaetota</taxon>
        <taxon>Spirochaetia</taxon>
        <taxon>Spirochaetales</taxon>
        <taxon>Treponemataceae</taxon>
        <taxon>Treponema</taxon>
    </lineage>
</organism>
<evidence type="ECO:0000313" key="2">
    <source>
        <dbReference type="EMBL" id="MBB5224906.1"/>
    </source>
</evidence>
<keyword evidence="1" id="KW-0472">Membrane</keyword>